<dbReference type="InterPro" id="IPR003439">
    <property type="entry name" value="ABC_transporter-like_ATP-bd"/>
</dbReference>
<dbReference type="InterPro" id="IPR003593">
    <property type="entry name" value="AAA+_ATPase"/>
</dbReference>
<feature type="non-terminal residue" evidence="6">
    <location>
        <position position="283"/>
    </location>
</feature>
<dbReference type="CDD" id="cd03255">
    <property type="entry name" value="ABC_MJ0796_LolCDE_FtsE"/>
    <property type="match status" value="1"/>
</dbReference>
<dbReference type="GO" id="GO:0005524">
    <property type="term" value="F:ATP binding"/>
    <property type="evidence" value="ECO:0007669"/>
    <property type="project" value="UniProtKB-KW"/>
</dbReference>
<evidence type="ECO:0000256" key="3">
    <source>
        <dbReference type="ARBA" id="ARBA00022741"/>
    </source>
</evidence>
<dbReference type="PANTHER" id="PTHR42798">
    <property type="entry name" value="LIPOPROTEIN-RELEASING SYSTEM ATP-BINDING PROTEIN LOLD"/>
    <property type="match status" value="1"/>
</dbReference>
<dbReference type="SMART" id="SM00382">
    <property type="entry name" value="AAA"/>
    <property type="match status" value="1"/>
</dbReference>
<accession>A0A382TJA0</accession>
<keyword evidence="3" id="KW-0547">Nucleotide-binding</keyword>
<evidence type="ECO:0000256" key="4">
    <source>
        <dbReference type="ARBA" id="ARBA00022840"/>
    </source>
</evidence>
<dbReference type="InterPro" id="IPR027417">
    <property type="entry name" value="P-loop_NTPase"/>
</dbReference>
<dbReference type="GO" id="GO:0098796">
    <property type="term" value="C:membrane protein complex"/>
    <property type="evidence" value="ECO:0007669"/>
    <property type="project" value="UniProtKB-ARBA"/>
</dbReference>
<evidence type="ECO:0000256" key="2">
    <source>
        <dbReference type="ARBA" id="ARBA00022448"/>
    </source>
</evidence>
<feature type="domain" description="ABC transporter" evidence="5">
    <location>
        <begin position="18"/>
        <end position="259"/>
    </location>
</feature>
<protein>
    <recommendedName>
        <fullName evidence="5">ABC transporter domain-containing protein</fullName>
    </recommendedName>
</protein>
<dbReference type="Gene3D" id="3.40.50.300">
    <property type="entry name" value="P-loop containing nucleotide triphosphate hydrolases"/>
    <property type="match status" value="1"/>
</dbReference>
<sequence length="283" mass="31366">MNYKNPPQTINHPSDSYINCKDLFKIFKRAELEVVALRGVDLAIERGEMVAIVGASGSGKSTLLNMLSALDRPSAGQIYVGNRDLLNISERDSVLFRRSEVGFVWQATARNLIPYLNARDNIEIPMSIAGTKPSLIQDRSSELLSILGLKDKSTRFAHELSGGEQQRLAIAVAMSNNPQLLLADEPTGELDNLTALEVFSLFRHINQVFGVTVVMVTHHPGIANHMDRVLHIRDGRISSESSLSQESSTNTNRVLKEYLVVDQVGRLQIPQEYMDNLDLEGLA</sequence>
<name>A0A382TJA0_9ZZZZ</name>
<dbReference type="GO" id="GO:0016887">
    <property type="term" value="F:ATP hydrolysis activity"/>
    <property type="evidence" value="ECO:0007669"/>
    <property type="project" value="InterPro"/>
</dbReference>
<dbReference type="FunFam" id="3.40.50.300:FF:000032">
    <property type="entry name" value="Export ABC transporter ATP-binding protein"/>
    <property type="match status" value="1"/>
</dbReference>
<evidence type="ECO:0000313" key="6">
    <source>
        <dbReference type="EMBL" id="SVD21855.1"/>
    </source>
</evidence>
<dbReference type="Pfam" id="PF00005">
    <property type="entry name" value="ABC_tran"/>
    <property type="match status" value="1"/>
</dbReference>
<evidence type="ECO:0000256" key="1">
    <source>
        <dbReference type="ARBA" id="ARBA00005417"/>
    </source>
</evidence>
<dbReference type="InterPro" id="IPR017871">
    <property type="entry name" value="ABC_transporter-like_CS"/>
</dbReference>
<keyword evidence="2" id="KW-0813">Transport</keyword>
<dbReference type="PROSITE" id="PS50893">
    <property type="entry name" value="ABC_TRANSPORTER_2"/>
    <property type="match status" value="1"/>
</dbReference>
<gene>
    <name evidence="6" type="ORF">METZ01_LOCUS374709</name>
</gene>
<proteinExistence type="inferred from homology"/>
<dbReference type="PANTHER" id="PTHR42798:SF2">
    <property type="entry name" value="ABC TRANSPORTER ATP-BINDING PROTEIN MG467-RELATED"/>
    <property type="match status" value="1"/>
</dbReference>
<dbReference type="EMBL" id="UINC01136843">
    <property type="protein sequence ID" value="SVD21855.1"/>
    <property type="molecule type" value="Genomic_DNA"/>
</dbReference>
<dbReference type="AlphaFoldDB" id="A0A382TJA0"/>
<dbReference type="GO" id="GO:0022857">
    <property type="term" value="F:transmembrane transporter activity"/>
    <property type="evidence" value="ECO:0007669"/>
    <property type="project" value="UniProtKB-ARBA"/>
</dbReference>
<reference evidence="6" key="1">
    <citation type="submission" date="2018-05" db="EMBL/GenBank/DDBJ databases">
        <authorList>
            <person name="Lanie J.A."/>
            <person name="Ng W.-L."/>
            <person name="Kazmierczak K.M."/>
            <person name="Andrzejewski T.M."/>
            <person name="Davidsen T.M."/>
            <person name="Wayne K.J."/>
            <person name="Tettelin H."/>
            <person name="Glass J.I."/>
            <person name="Rusch D."/>
            <person name="Podicherti R."/>
            <person name="Tsui H.-C.T."/>
            <person name="Winkler M.E."/>
        </authorList>
    </citation>
    <scope>NUCLEOTIDE SEQUENCE</scope>
</reference>
<dbReference type="InterPro" id="IPR017911">
    <property type="entry name" value="MacB-like_ATP-bd"/>
</dbReference>
<keyword evidence="4" id="KW-0067">ATP-binding</keyword>
<evidence type="ECO:0000259" key="5">
    <source>
        <dbReference type="PROSITE" id="PS50893"/>
    </source>
</evidence>
<comment type="similarity">
    <text evidence="1">Belongs to the ABC transporter superfamily.</text>
</comment>
<dbReference type="PROSITE" id="PS00211">
    <property type="entry name" value="ABC_TRANSPORTER_1"/>
    <property type="match status" value="1"/>
</dbReference>
<dbReference type="SUPFAM" id="SSF52540">
    <property type="entry name" value="P-loop containing nucleoside triphosphate hydrolases"/>
    <property type="match status" value="1"/>
</dbReference>
<organism evidence="6">
    <name type="scientific">marine metagenome</name>
    <dbReference type="NCBI Taxonomy" id="408172"/>
    <lineage>
        <taxon>unclassified sequences</taxon>
        <taxon>metagenomes</taxon>
        <taxon>ecological metagenomes</taxon>
    </lineage>
</organism>